<organism evidence="8 9">
    <name type="scientific">Streptococcus suis</name>
    <dbReference type="NCBI Taxonomy" id="1307"/>
    <lineage>
        <taxon>Bacteria</taxon>
        <taxon>Bacillati</taxon>
        <taxon>Bacillota</taxon>
        <taxon>Bacilli</taxon>
        <taxon>Lactobacillales</taxon>
        <taxon>Streptococcaceae</taxon>
        <taxon>Streptococcus</taxon>
    </lineage>
</organism>
<feature type="region of interest" description="Disordered" evidence="6">
    <location>
        <begin position="234"/>
        <end position="259"/>
    </location>
</feature>
<dbReference type="Pfam" id="PF06458">
    <property type="entry name" value="MucBP"/>
    <property type="match status" value="5"/>
</dbReference>
<proteinExistence type="predicted"/>
<dbReference type="Pfam" id="PF00746">
    <property type="entry name" value="Gram_pos_anchor"/>
    <property type="match status" value="1"/>
</dbReference>
<keyword evidence="4" id="KW-0677">Repeat</keyword>
<feature type="compositionally biased region" description="Polar residues" evidence="6">
    <location>
        <begin position="662"/>
        <end position="671"/>
    </location>
</feature>
<dbReference type="Pfam" id="PF18877">
    <property type="entry name" value="SSSPR-51"/>
    <property type="match status" value="3"/>
</dbReference>
<evidence type="ECO:0000256" key="5">
    <source>
        <dbReference type="ARBA" id="ARBA00023088"/>
    </source>
</evidence>
<evidence type="ECO:0000256" key="4">
    <source>
        <dbReference type="ARBA" id="ARBA00022737"/>
    </source>
</evidence>
<accession>A0A0Z8NKG0</accession>
<feature type="region of interest" description="Disordered" evidence="6">
    <location>
        <begin position="590"/>
        <end position="610"/>
    </location>
</feature>
<dbReference type="AlphaFoldDB" id="A0A0Z8NKG0"/>
<dbReference type="FunFam" id="3.10.20.320:FF:000001">
    <property type="entry name" value="Muramidase-released protein"/>
    <property type="match status" value="1"/>
</dbReference>
<evidence type="ECO:0000256" key="1">
    <source>
        <dbReference type="ARBA" id="ARBA00022512"/>
    </source>
</evidence>
<dbReference type="PROSITE" id="PS50847">
    <property type="entry name" value="GRAM_POS_ANCHORING"/>
    <property type="match status" value="1"/>
</dbReference>
<gene>
    <name evidence="8" type="ORF">ERS132452_02231</name>
</gene>
<protein>
    <submittedName>
        <fullName evidence="8">Muramidase-released protein</fullName>
    </submittedName>
</protein>
<keyword evidence="2" id="KW-0964">Secreted</keyword>
<dbReference type="NCBIfam" id="TIGR04308">
    <property type="entry name" value="repeat_SSSPR51"/>
    <property type="match status" value="3"/>
</dbReference>
<evidence type="ECO:0000313" key="9">
    <source>
        <dbReference type="Proteomes" id="UP000071765"/>
    </source>
</evidence>
<dbReference type="NCBIfam" id="TIGR01167">
    <property type="entry name" value="LPXTG_anchor"/>
    <property type="match status" value="1"/>
</dbReference>
<keyword evidence="1" id="KW-0134">Cell wall</keyword>
<name>A0A0Z8NKG0_STRSU</name>
<feature type="compositionally biased region" description="Polar residues" evidence="6">
    <location>
        <begin position="237"/>
        <end position="251"/>
    </location>
</feature>
<feature type="region of interest" description="Disordered" evidence="6">
    <location>
        <begin position="70"/>
        <end position="92"/>
    </location>
</feature>
<evidence type="ECO:0000259" key="7">
    <source>
        <dbReference type="PROSITE" id="PS50847"/>
    </source>
</evidence>
<keyword evidence="3" id="KW-0732">Signal</keyword>
<dbReference type="EMBL" id="FIIN01000025">
    <property type="protein sequence ID" value="CYW29023.1"/>
    <property type="molecule type" value="Genomic_DNA"/>
</dbReference>
<feature type="region of interest" description="Disordered" evidence="6">
    <location>
        <begin position="322"/>
        <end position="389"/>
    </location>
</feature>
<dbReference type="InterPro" id="IPR009459">
    <property type="entry name" value="MucBP_dom"/>
</dbReference>
<reference evidence="8 9" key="1">
    <citation type="submission" date="2016-02" db="EMBL/GenBank/DDBJ databases">
        <authorList>
            <consortium name="Pathogen Informatics"/>
        </authorList>
    </citation>
    <scope>NUCLEOTIDE SEQUENCE [LARGE SCALE GENOMIC DNA]</scope>
    <source>
        <strain evidence="8 9">LSS90</strain>
    </source>
</reference>
<keyword evidence="5" id="KW-0572">Peptidoglycan-anchor</keyword>
<evidence type="ECO:0000313" key="8">
    <source>
        <dbReference type="EMBL" id="CYW29023.1"/>
    </source>
</evidence>
<evidence type="ECO:0000256" key="2">
    <source>
        <dbReference type="ARBA" id="ARBA00022525"/>
    </source>
</evidence>
<evidence type="ECO:0000256" key="3">
    <source>
        <dbReference type="ARBA" id="ARBA00022729"/>
    </source>
</evidence>
<feature type="region of interest" description="Disordered" evidence="6">
    <location>
        <begin position="408"/>
        <end position="432"/>
    </location>
</feature>
<feature type="region of interest" description="Disordered" evidence="6">
    <location>
        <begin position="630"/>
        <end position="671"/>
    </location>
</feature>
<dbReference type="InterPro" id="IPR027579">
    <property type="entry name" value="SSSPR51_Rpt"/>
</dbReference>
<sequence>MDTPYDTTDYKPAVIKHDGVTYYYKEVKSGDSETGNVVEGTTEVTYIYEPGGSVTVNYVTTDGTVIKSPVKDEENAEPGKSYTTEDNKPTTITTEDGKTYKLVPNATTGDENGTITSGEDKQVTYVYEEVKGNVVVNYIDTEGNVIKTPVEDTKSASTGTAYDTTDNKPTTITTEDGTVYEIVPVLTIGSESGSVVEGTTQVTYVYRKVSTPTPAVKNGTVVVNYVTEDGTVIKSPVTDTPTSPEGTSYDTTDNKPTEITTEDGSRYVLIPSKTIGSENGTVVEGETVVTYVYKKVANWIPQIPSTPENPTPVNPVIPYPFDPTNPDKPVDPTTPGTNGEVPNIPYVPGYTPVDPKDNTPLKPVDPNDPGKGYVPPTPDETGKDTPIPYVQNGNVVVNYVTEDGTVIKSPVNDETDAPAGKSYDTTDNKPTTITTEEGTTYELVRVDGSENGTVVGGKTTEVTYVYRKVETPTKKVVTNHVDEEGNPIAPQEEGTTPDKSIPGYEFTGKTITDEDGNTTHIYKKTPTKKVVTNHVDEEGNPIAPQEEGTTPDKSIPGYEFTGKTITDEDGNTTHIYKKTPTKTVITKHVDEEGNPVAPQEDGTTPNKSIPGYEYVRTVVDVEGNTTHIYRKVSNKPTPPATETPVKPQPATPTPTADKAKQLPNTGEASSSAGVLGAAMMVAAIALAGKRRRNED</sequence>
<feature type="domain" description="Gram-positive cocci surface proteins LPxTG" evidence="7">
    <location>
        <begin position="662"/>
        <end position="695"/>
    </location>
</feature>
<dbReference type="Gene3D" id="3.10.20.320">
    <property type="entry name" value="Putative peptidoglycan bound protein (lpxtg motif)"/>
    <property type="match status" value="5"/>
</dbReference>
<dbReference type="InterPro" id="IPR019931">
    <property type="entry name" value="LPXTG_anchor"/>
</dbReference>
<evidence type="ECO:0000256" key="6">
    <source>
        <dbReference type="SAM" id="MobiDB-lite"/>
    </source>
</evidence>
<feature type="compositionally biased region" description="Pro residues" evidence="6">
    <location>
        <begin position="636"/>
        <end position="652"/>
    </location>
</feature>
<dbReference type="Proteomes" id="UP000071765">
    <property type="component" value="Unassembled WGS sequence"/>
</dbReference>